<proteinExistence type="predicted"/>
<dbReference type="EMBL" id="KE747817">
    <property type="protein sequence ID" value="RMZ68712.1"/>
    <property type="molecule type" value="Genomic_DNA"/>
</dbReference>
<evidence type="ECO:0000313" key="3">
    <source>
        <dbReference type="EMBL" id="RMZ68712.1"/>
    </source>
</evidence>
<feature type="transmembrane region" description="Helical" evidence="2">
    <location>
        <begin position="57"/>
        <end position="79"/>
    </location>
</feature>
<dbReference type="Proteomes" id="UP000265663">
    <property type="component" value="Unassembled WGS sequence"/>
</dbReference>
<reference evidence="3 4" key="1">
    <citation type="journal article" date="2014" name="PLoS ONE">
        <title>De novo Genome Assembly of the Fungal Plant Pathogen Pyrenophora semeniperda.</title>
        <authorList>
            <person name="Soliai M.M."/>
            <person name="Meyer S.E."/>
            <person name="Udall J.A."/>
            <person name="Elzinga D.E."/>
            <person name="Hermansen R.A."/>
            <person name="Bodily P.M."/>
            <person name="Hart A.A."/>
            <person name="Coleman C.E."/>
        </authorList>
    </citation>
    <scope>NUCLEOTIDE SEQUENCE [LARGE SCALE GENOMIC DNA]</scope>
    <source>
        <strain evidence="3 4">CCB06</strain>
        <tissue evidence="3">Mycelium</tissue>
    </source>
</reference>
<sequence>MSSQSGGKAFAPIELQQTPDVPADHSDPNHPHFPTDPETHLPPRSFYTPSSCISWKFLWIISGSLLTIGSIIGAGFLGIKFGTDKARAEYQKFDIATTFITTTVIPTVSTVYVTPTSATATVTFSSTTTTVTRTLGTIDTYMFPTTEPSKSTCTSHGSWPTIEECNENCAVLGNRTACGVWTGGFTCVACPLAEAKAN</sequence>
<feature type="region of interest" description="Disordered" evidence="1">
    <location>
        <begin position="1"/>
        <end position="40"/>
    </location>
</feature>
<evidence type="ECO:0000256" key="2">
    <source>
        <dbReference type="SAM" id="Phobius"/>
    </source>
</evidence>
<keyword evidence="2" id="KW-0472">Membrane</keyword>
<evidence type="ECO:0000313" key="4">
    <source>
        <dbReference type="Proteomes" id="UP000265663"/>
    </source>
</evidence>
<accession>A0A3M7M2L5</accession>
<dbReference type="AlphaFoldDB" id="A0A3M7M2L5"/>
<name>A0A3M7M2L5_9PLEO</name>
<dbReference type="OrthoDB" id="3695447at2759"/>
<gene>
    <name evidence="3" type="ORF">GMOD_00002522</name>
</gene>
<feature type="compositionally biased region" description="Basic and acidic residues" evidence="1">
    <location>
        <begin position="22"/>
        <end position="40"/>
    </location>
</feature>
<keyword evidence="2" id="KW-0812">Transmembrane</keyword>
<keyword evidence="4" id="KW-1185">Reference proteome</keyword>
<keyword evidence="2" id="KW-1133">Transmembrane helix</keyword>
<protein>
    <submittedName>
        <fullName evidence="3">Uncharacterized protein</fullName>
    </submittedName>
</protein>
<evidence type="ECO:0000256" key="1">
    <source>
        <dbReference type="SAM" id="MobiDB-lite"/>
    </source>
</evidence>
<organism evidence="3 4">
    <name type="scientific">Pyrenophora seminiperda CCB06</name>
    <dbReference type="NCBI Taxonomy" id="1302712"/>
    <lineage>
        <taxon>Eukaryota</taxon>
        <taxon>Fungi</taxon>
        <taxon>Dikarya</taxon>
        <taxon>Ascomycota</taxon>
        <taxon>Pezizomycotina</taxon>
        <taxon>Dothideomycetes</taxon>
        <taxon>Pleosporomycetidae</taxon>
        <taxon>Pleosporales</taxon>
        <taxon>Pleosporineae</taxon>
        <taxon>Pleosporaceae</taxon>
        <taxon>Pyrenophora</taxon>
    </lineage>
</organism>